<evidence type="ECO:0000256" key="2">
    <source>
        <dbReference type="ARBA" id="ARBA00023315"/>
    </source>
</evidence>
<dbReference type="AlphaFoldDB" id="A0A8S3ZMN5"/>
<comment type="catalytic activity">
    <reaction evidence="3">
        <text>L-lysyl-[alpha-tubulin] + acetyl-CoA = N(6)-acetyl-L-lysyl-[alpha-tubulin] + CoA + H(+)</text>
        <dbReference type="Rhea" id="RHEA:15277"/>
        <dbReference type="Rhea" id="RHEA-COMP:11278"/>
        <dbReference type="Rhea" id="RHEA-COMP:11279"/>
        <dbReference type="ChEBI" id="CHEBI:15378"/>
        <dbReference type="ChEBI" id="CHEBI:29969"/>
        <dbReference type="ChEBI" id="CHEBI:57287"/>
        <dbReference type="ChEBI" id="CHEBI:57288"/>
        <dbReference type="ChEBI" id="CHEBI:61930"/>
        <dbReference type="EC" id="2.3.1.108"/>
    </reaction>
</comment>
<dbReference type="PROSITE" id="PS51730">
    <property type="entry name" value="GNAT_ATAT"/>
    <property type="match status" value="1"/>
</dbReference>
<evidence type="ECO:0000256" key="3">
    <source>
        <dbReference type="HAMAP-Rule" id="MF_03130"/>
    </source>
</evidence>
<dbReference type="PANTHER" id="PTHR12327">
    <property type="entry name" value="ALPHA-TUBULIN N-ACETYLTRANSFERASE 1"/>
    <property type="match status" value="1"/>
</dbReference>
<feature type="domain" description="N-acetyltransferase" evidence="5">
    <location>
        <begin position="1"/>
        <end position="189"/>
    </location>
</feature>
<dbReference type="InterPro" id="IPR007965">
    <property type="entry name" value="GNAT_ATAT"/>
</dbReference>
<reference evidence="6" key="1">
    <citation type="submission" date="2021-04" db="EMBL/GenBank/DDBJ databases">
        <authorList>
            <consortium name="Molecular Ecology Group"/>
        </authorList>
    </citation>
    <scope>NUCLEOTIDE SEQUENCE</scope>
</reference>
<evidence type="ECO:0000313" key="6">
    <source>
        <dbReference type="EMBL" id="CAG5130817.1"/>
    </source>
</evidence>
<feature type="binding site" evidence="3">
    <location>
        <begin position="159"/>
        <end position="168"/>
    </location>
    <ligand>
        <name>acetyl-CoA</name>
        <dbReference type="ChEBI" id="CHEBI:57288"/>
    </ligand>
</feature>
<gene>
    <name evidence="6" type="ORF">CUNI_LOCUS16375</name>
</gene>
<accession>A0A8S3ZMN5</accession>
<dbReference type="InterPro" id="IPR038746">
    <property type="entry name" value="Atat"/>
</dbReference>
<dbReference type="EC" id="2.3.1.108" evidence="3"/>
<dbReference type="EMBL" id="CAJHNH020004279">
    <property type="protein sequence ID" value="CAG5130817.1"/>
    <property type="molecule type" value="Genomic_DNA"/>
</dbReference>
<dbReference type="Proteomes" id="UP000678393">
    <property type="component" value="Unassembled WGS sequence"/>
</dbReference>
<proteinExistence type="inferred from homology"/>
<feature type="region of interest" description="Disordered" evidence="4">
    <location>
        <begin position="274"/>
        <end position="321"/>
    </location>
</feature>
<evidence type="ECO:0000259" key="5">
    <source>
        <dbReference type="PROSITE" id="PS51730"/>
    </source>
</evidence>
<comment type="similarity">
    <text evidence="3">Belongs to the acetyltransferase ATAT1 family.</text>
</comment>
<keyword evidence="1 3" id="KW-0808">Transferase</keyword>
<dbReference type="GO" id="GO:0019799">
    <property type="term" value="F:tubulin N-acetyltransferase activity"/>
    <property type="evidence" value="ECO:0007669"/>
    <property type="project" value="UniProtKB-UniRule"/>
</dbReference>
<dbReference type="OrthoDB" id="447510at2759"/>
<feature type="binding site" evidence="3">
    <location>
        <begin position="123"/>
        <end position="136"/>
    </location>
    <ligand>
        <name>acetyl-CoA</name>
        <dbReference type="ChEBI" id="CHEBI:57288"/>
    </ligand>
</feature>
<dbReference type="PANTHER" id="PTHR12327:SF0">
    <property type="entry name" value="ALPHA-TUBULIN N-ACETYLTRANSFERASE 1"/>
    <property type="match status" value="1"/>
</dbReference>
<feature type="site" description="Crucial for catalytic activity" evidence="3">
    <location>
        <position position="60"/>
    </location>
</feature>
<evidence type="ECO:0000256" key="4">
    <source>
        <dbReference type="SAM" id="MobiDB-lite"/>
    </source>
</evidence>
<evidence type="ECO:0000256" key="1">
    <source>
        <dbReference type="ARBA" id="ARBA00022679"/>
    </source>
</evidence>
<evidence type="ECO:0000313" key="7">
    <source>
        <dbReference type="Proteomes" id="UP000678393"/>
    </source>
</evidence>
<name>A0A8S3ZMN5_9EUPU</name>
<dbReference type="GO" id="GO:0005874">
    <property type="term" value="C:microtubule"/>
    <property type="evidence" value="ECO:0007669"/>
    <property type="project" value="InterPro"/>
</dbReference>
<feature type="region of interest" description="Disordered" evidence="4">
    <location>
        <begin position="195"/>
        <end position="220"/>
    </location>
</feature>
<dbReference type="CDD" id="cd04301">
    <property type="entry name" value="NAT_SF"/>
    <property type="match status" value="1"/>
</dbReference>
<dbReference type="GO" id="GO:0070507">
    <property type="term" value="P:regulation of microtubule cytoskeleton organization"/>
    <property type="evidence" value="ECO:0007669"/>
    <property type="project" value="UniProtKB-UniRule"/>
</dbReference>
<organism evidence="6 7">
    <name type="scientific">Candidula unifasciata</name>
    <dbReference type="NCBI Taxonomy" id="100452"/>
    <lineage>
        <taxon>Eukaryota</taxon>
        <taxon>Metazoa</taxon>
        <taxon>Spiralia</taxon>
        <taxon>Lophotrochozoa</taxon>
        <taxon>Mollusca</taxon>
        <taxon>Gastropoda</taxon>
        <taxon>Heterobranchia</taxon>
        <taxon>Euthyneura</taxon>
        <taxon>Panpulmonata</taxon>
        <taxon>Eupulmonata</taxon>
        <taxon>Stylommatophora</taxon>
        <taxon>Helicina</taxon>
        <taxon>Helicoidea</taxon>
        <taxon>Geomitridae</taxon>
        <taxon>Candidula</taxon>
    </lineage>
</organism>
<dbReference type="Pfam" id="PF05301">
    <property type="entry name" value="Acetyltransf_16"/>
    <property type="match status" value="1"/>
</dbReference>
<dbReference type="Gene3D" id="3.40.630.30">
    <property type="match status" value="1"/>
</dbReference>
<dbReference type="GO" id="GO:0048666">
    <property type="term" value="P:neuron development"/>
    <property type="evidence" value="ECO:0007669"/>
    <property type="project" value="UniProtKB-UniRule"/>
</dbReference>
<comment type="function">
    <text evidence="3">Specifically acetylates 'Lys-40' in alpha-tubulin on the lumenal side of microtubules. Promotes microtubule destabilization and accelerates microtubule dynamics; this activity may be independent of acetylation activity. Acetylates alpha-tubulin with a slow enzymatic rate, due to a catalytic site that is not optimized for acetyl transfer. Enters the microtubule through each end and diffuses quickly throughout the lumen of microtubules. Acetylates only long/old microtubules because of its slow acetylation rate since it does not have time to act on dynamically unstable microtubules before the enzyme is released.</text>
</comment>
<feature type="compositionally biased region" description="Polar residues" evidence="4">
    <location>
        <begin position="278"/>
        <end position="310"/>
    </location>
</feature>
<keyword evidence="2 3" id="KW-0012">Acyltransferase</keyword>
<dbReference type="HAMAP" id="MF_03130">
    <property type="entry name" value="mec17"/>
    <property type="match status" value="1"/>
</dbReference>
<sequence>MDFSFNINELFKEEITCVDGSLQLCQSETMTSLTREGIHQLQQKLSTVVDQMGEASAKAQGLDNPITTGTKLKGSDHRLYILKDSSGSRGCIVGILKVGRKNLFLYDKCKVQHEVQPLCVLDFYVHESRQRMGCGRRLFDFMLQREGIPVQHFAINRPSPKFLSFLAKHYKMQVAIPQVYNFVIFDGFFDNREGNNQNRRSGENANIDNSTRFSKQNLNSGRRYYNSQKTEDEAAWNVLNNWISPNSGRQNERHMRAGQMMYSRHGVMAGVQDHDRPNSTTNRFRQDPSSINSNIYRNQTNTYSSNNSVYDSGPPTAQKYLDQDIRPPAQLKQTPELNPPLLQRDGPPVNYSDMLNLHQRYQQRNGHLTIPSGTTAISLPGPLASQSAHVPSAHVPSAGQSSSIILQPITKQYILDCNKCLTEPNTEYIGASWRLQQSSVVVMGILL</sequence>
<keyword evidence="7" id="KW-1185">Reference proteome</keyword>
<protein>
    <recommendedName>
        <fullName evidence="3">Alpha-tubulin N-acetyltransferase</fullName>
        <shortName evidence="3">Alpha-TAT</shortName>
        <shortName evidence="3">TAT</shortName>
        <ecNumber evidence="3">2.3.1.108</ecNumber>
    </recommendedName>
    <alternativeName>
        <fullName evidence="3">Acetyltransferase mec-17 homolog</fullName>
    </alternativeName>
</protein>
<comment type="caution">
    <text evidence="6">The sequence shown here is derived from an EMBL/GenBank/DDBJ whole genome shotgun (WGS) entry which is preliminary data.</text>
</comment>